<feature type="domain" description="ANTAR" evidence="5">
    <location>
        <begin position="169"/>
        <end position="230"/>
    </location>
</feature>
<comment type="caution">
    <text evidence="6">The sequence shown here is derived from an EMBL/GenBank/DDBJ whole genome shotgun (WGS) entry which is preliminary data.</text>
</comment>
<dbReference type="InterPro" id="IPR003018">
    <property type="entry name" value="GAF"/>
</dbReference>
<keyword evidence="3" id="KW-0805">Transcription regulation</keyword>
<dbReference type="InterPro" id="IPR029016">
    <property type="entry name" value="GAF-like_dom_sf"/>
</dbReference>
<dbReference type="InterPro" id="IPR005561">
    <property type="entry name" value="ANTAR"/>
</dbReference>
<dbReference type="PROSITE" id="PS50921">
    <property type="entry name" value="ANTAR"/>
    <property type="match status" value="1"/>
</dbReference>
<dbReference type="InterPro" id="IPR036388">
    <property type="entry name" value="WH-like_DNA-bd_sf"/>
</dbReference>
<dbReference type="Gene3D" id="3.30.450.40">
    <property type="match status" value="1"/>
</dbReference>
<sequence>MAHQESQELLPEGRLVDAVLDSKDVHDFLSELALFSVEQLDEDGELLCGVTLLRHNRAATVASSNERGRAVDEIQYSYDDGPCLRASREQEIMYAPDLIHELRWPDYAAEIVRQGMRSILAVPFDLIGDAKAALNLYSESPDRFSEEAIRTAKAHALRTSRALSLAVKVAGDREINHDLKAALESRTVIDVAVGILMGQNRCTQQDAFKLLQDASSHRNIKLREVASAVVASASGSADVKTHFDS</sequence>
<evidence type="ECO:0000259" key="5">
    <source>
        <dbReference type="PROSITE" id="PS50921"/>
    </source>
</evidence>
<reference evidence="6 7" key="1">
    <citation type="submission" date="2020-03" db="EMBL/GenBank/DDBJ databases">
        <title>Sequencing the genomes of 1000 actinobacteria strains.</title>
        <authorList>
            <person name="Klenk H.-P."/>
        </authorList>
    </citation>
    <scope>NUCLEOTIDE SEQUENCE [LARGE SCALE GENOMIC DNA]</scope>
    <source>
        <strain evidence="6 7">DSM 16403</strain>
    </source>
</reference>
<evidence type="ECO:0000313" key="6">
    <source>
        <dbReference type="EMBL" id="NJC22601.1"/>
    </source>
</evidence>
<dbReference type="Pfam" id="PF13185">
    <property type="entry name" value="GAF_2"/>
    <property type="match status" value="1"/>
</dbReference>
<dbReference type="InterPro" id="IPR012074">
    <property type="entry name" value="GAF_ANTAR"/>
</dbReference>
<dbReference type="InterPro" id="IPR011006">
    <property type="entry name" value="CheY-like_superfamily"/>
</dbReference>
<dbReference type="SUPFAM" id="SSF55781">
    <property type="entry name" value="GAF domain-like"/>
    <property type="match status" value="1"/>
</dbReference>
<dbReference type="EMBL" id="JAATJL010000001">
    <property type="protein sequence ID" value="NJC22601.1"/>
    <property type="molecule type" value="Genomic_DNA"/>
</dbReference>
<proteinExistence type="predicted"/>
<gene>
    <name evidence="6" type="ORF">BJ994_001677</name>
</gene>
<keyword evidence="1" id="KW-0808">Transferase</keyword>
<keyword evidence="2" id="KW-0418">Kinase</keyword>
<evidence type="ECO:0000256" key="4">
    <source>
        <dbReference type="ARBA" id="ARBA00023163"/>
    </source>
</evidence>
<dbReference type="Pfam" id="PF03861">
    <property type="entry name" value="ANTAR"/>
    <property type="match status" value="1"/>
</dbReference>
<dbReference type="GO" id="GO:0016301">
    <property type="term" value="F:kinase activity"/>
    <property type="evidence" value="ECO:0007669"/>
    <property type="project" value="UniProtKB-KW"/>
</dbReference>
<dbReference type="GO" id="GO:0003723">
    <property type="term" value="F:RNA binding"/>
    <property type="evidence" value="ECO:0007669"/>
    <property type="project" value="InterPro"/>
</dbReference>
<accession>A0A846RWI8</accession>
<name>A0A846RWI8_9MICC</name>
<evidence type="ECO:0000256" key="3">
    <source>
        <dbReference type="ARBA" id="ARBA00023015"/>
    </source>
</evidence>
<keyword evidence="4" id="KW-0804">Transcription</keyword>
<dbReference type="RefSeq" id="WP_167993294.1">
    <property type="nucleotide sequence ID" value="NZ_JAATJL010000001.1"/>
</dbReference>
<dbReference type="Gene3D" id="1.10.10.10">
    <property type="entry name" value="Winged helix-like DNA-binding domain superfamily/Winged helix DNA-binding domain"/>
    <property type="match status" value="1"/>
</dbReference>
<dbReference type="AlphaFoldDB" id="A0A846RWI8"/>
<dbReference type="SMART" id="SM01012">
    <property type="entry name" value="ANTAR"/>
    <property type="match status" value="1"/>
</dbReference>
<protein>
    <submittedName>
        <fullName evidence="6">GAF domain-containing protein</fullName>
    </submittedName>
</protein>
<dbReference type="Proteomes" id="UP000547458">
    <property type="component" value="Unassembled WGS sequence"/>
</dbReference>
<evidence type="ECO:0000256" key="2">
    <source>
        <dbReference type="ARBA" id="ARBA00022777"/>
    </source>
</evidence>
<keyword evidence="7" id="KW-1185">Reference proteome</keyword>
<evidence type="ECO:0000256" key="1">
    <source>
        <dbReference type="ARBA" id="ARBA00022679"/>
    </source>
</evidence>
<evidence type="ECO:0000313" key="7">
    <source>
        <dbReference type="Proteomes" id="UP000547458"/>
    </source>
</evidence>
<dbReference type="PIRSF" id="PIRSF036625">
    <property type="entry name" value="GAF_ANTAR"/>
    <property type="match status" value="1"/>
</dbReference>
<dbReference type="SUPFAM" id="SSF52172">
    <property type="entry name" value="CheY-like"/>
    <property type="match status" value="1"/>
</dbReference>
<organism evidence="6 7">
    <name type="scientific">Arthrobacter pigmenti</name>
    <dbReference type="NCBI Taxonomy" id="271432"/>
    <lineage>
        <taxon>Bacteria</taxon>
        <taxon>Bacillati</taxon>
        <taxon>Actinomycetota</taxon>
        <taxon>Actinomycetes</taxon>
        <taxon>Micrococcales</taxon>
        <taxon>Micrococcaceae</taxon>
        <taxon>Arthrobacter</taxon>
    </lineage>
</organism>